<feature type="compositionally biased region" description="Polar residues" evidence="1">
    <location>
        <begin position="42"/>
        <end position="58"/>
    </location>
</feature>
<organism evidence="2 3">
    <name type="scientific">Operophtera brumata</name>
    <name type="common">Winter moth</name>
    <name type="synonym">Phalaena brumata</name>
    <dbReference type="NCBI Taxonomy" id="104452"/>
    <lineage>
        <taxon>Eukaryota</taxon>
        <taxon>Metazoa</taxon>
        <taxon>Ecdysozoa</taxon>
        <taxon>Arthropoda</taxon>
        <taxon>Hexapoda</taxon>
        <taxon>Insecta</taxon>
        <taxon>Pterygota</taxon>
        <taxon>Neoptera</taxon>
        <taxon>Endopterygota</taxon>
        <taxon>Lepidoptera</taxon>
        <taxon>Glossata</taxon>
        <taxon>Ditrysia</taxon>
        <taxon>Geometroidea</taxon>
        <taxon>Geometridae</taxon>
        <taxon>Larentiinae</taxon>
        <taxon>Operophtera</taxon>
    </lineage>
</organism>
<dbReference type="InterPro" id="IPR026534">
    <property type="entry name" value="PRRC1"/>
</dbReference>
<feature type="region of interest" description="Disordered" evidence="1">
    <location>
        <begin position="27"/>
        <end position="59"/>
    </location>
</feature>
<dbReference type="GO" id="GO:0005737">
    <property type="term" value="C:cytoplasm"/>
    <property type="evidence" value="ECO:0007669"/>
    <property type="project" value="TreeGrafter"/>
</dbReference>
<accession>A0A0L7LAD2</accession>
<sequence>MPPINPQHMPQHQVLVPQPVTPVIVKSRVDPDEAKNFRSPEDSQATQSPESLPDSTTPEIDKLGSGLFTWVKGAVSTGILQQVAEKAKSSVDSMITILDPQMKEYLTYAAAKQRIADIRSVHSELTNNVPVIAVESFLEEAIADSTHIPLELTNNVPVVAVESFLQEAIADKWYDVALLVLTQPSLGVELHAQSQGTPAVTGVPRRELLVLAARSLAGSYKRLLAVSAAEI</sequence>
<dbReference type="PANTHER" id="PTHR23276:SF2">
    <property type="entry name" value="PROTEIN PRRC1"/>
    <property type="match status" value="1"/>
</dbReference>
<keyword evidence="3" id="KW-1185">Reference proteome</keyword>
<protein>
    <submittedName>
        <fullName evidence="2">Protein PRRC1</fullName>
    </submittedName>
</protein>
<dbReference type="PANTHER" id="PTHR23276">
    <property type="entry name" value="PROTEIN PRRC1"/>
    <property type="match status" value="1"/>
</dbReference>
<reference evidence="2 3" key="1">
    <citation type="journal article" date="2015" name="Genome Biol. Evol.">
        <title>The genome of winter moth (Operophtera brumata) provides a genomic perspective on sexual dimorphism and phenology.</title>
        <authorList>
            <person name="Derks M.F."/>
            <person name="Smit S."/>
            <person name="Salis L."/>
            <person name="Schijlen E."/>
            <person name="Bossers A."/>
            <person name="Mateman C."/>
            <person name="Pijl A.S."/>
            <person name="de Ridder D."/>
            <person name="Groenen M.A."/>
            <person name="Visser M.E."/>
            <person name="Megens H.J."/>
        </authorList>
    </citation>
    <scope>NUCLEOTIDE SEQUENCE [LARGE SCALE GENOMIC DNA]</scope>
    <source>
        <strain evidence="2">WM2013NL</strain>
        <tissue evidence="2">Head and thorax</tissue>
    </source>
</reference>
<dbReference type="STRING" id="104452.A0A0L7LAD2"/>
<comment type="caution">
    <text evidence="2">The sequence shown here is derived from an EMBL/GenBank/DDBJ whole genome shotgun (WGS) entry which is preliminary data.</text>
</comment>
<evidence type="ECO:0000313" key="3">
    <source>
        <dbReference type="Proteomes" id="UP000037510"/>
    </source>
</evidence>
<proteinExistence type="predicted"/>
<dbReference type="EMBL" id="JTDY01001998">
    <property type="protein sequence ID" value="KOB72365.1"/>
    <property type="molecule type" value="Genomic_DNA"/>
</dbReference>
<gene>
    <name evidence="2" type="ORF">OBRU01_12293</name>
</gene>
<dbReference type="Proteomes" id="UP000037510">
    <property type="component" value="Unassembled WGS sequence"/>
</dbReference>
<dbReference type="GO" id="GO:0034237">
    <property type="term" value="F:protein kinase A regulatory subunit binding"/>
    <property type="evidence" value="ECO:0007669"/>
    <property type="project" value="TreeGrafter"/>
</dbReference>
<evidence type="ECO:0000256" key="1">
    <source>
        <dbReference type="SAM" id="MobiDB-lite"/>
    </source>
</evidence>
<name>A0A0L7LAD2_OPEBR</name>
<evidence type="ECO:0000313" key="2">
    <source>
        <dbReference type="EMBL" id="KOB72365.1"/>
    </source>
</evidence>
<dbReference type="AlphaFoldDB" id="A0A0L7LAD2"/>
<feature type="compositionally biased region" description="Basic and acidic residues" evidence="1">
    <location>
        <begin position="27"/>
        <end position="41"/>
    </location>
</feature>